<dbReference type="InterPro" id="IPR013900">
    <property type="entry name" value="RNR_inhibitor"/>
</dbReference>
<comment type="similarity">
    <text evidence="3">Belongs to the DIF1/spd1 family.</text>
</comment>
<feature type="compositionally biased region" description="Polar residues" evidence="6">
    <location>
        <begin position="172"/>
        <end position="183"/>
    </location>
</feature>
<sequence length="306" mass="33361">MPSSNTNTHQHRHKRPFQPPITSFFSRGDRDVTPYGQRHIPSSSSAPPLQGPVLSNAVQASLLSVGMRIRKAVPEGYKTHKTLGYNDGSTSVRGAAAVGGVLGENVNANVSGGGGGGYGFGYGFGYGRQGELMPYCGLHKVGGLGVQQQQRGVDAQGGIDIFADETPFMSSQESNFSNVSTESAPALSRAPPSYNWNKRRFEDEENEHHEDHEQQQKYHHTLETATPIFNFNFEDTDFNSADYPTSIRRETAERILAVPRSRRRDGHGSASSSVLMQQQAGKGLDFEEAEFLVPWGEGDVAMDLEG</sequence>
<feature type="region of interest" description="Disordered" evidence="6">
    <location>
        <begin position="260"/>
        <end position="279"/>
    </location>
</feature>
<organism evidence="7 8">
    <name type="scientific">Tothia fuscella</name>
    <dbReference type="NCBI Taxonomy" id="1048955"/>
    <lineage>
        <taxon>Eukaryota</taxon>
        <taxon>Fungi</taxon>
        <taxon>Dikarya</taxon>
        <taxon>Ascomycota</taxon>
        <taxon>Pezizomycotina</taxon>
        <taxon>Dothideomycetes</taxon>
        <taxon>Pleosporomycetidae</taxon>
        <taxon>Venturiales</taxon>
        <taxon>Cylindrosympodiaceae</taxon>
        <taxon>Tothia</taxon>
    </lineage>
</organism>
<proteinExistence type="inferred from homology"/>
<dbReference type="GO" id="GO:1990846">
    <property type="term" value="F:ribonucleoside-diphosphate reductase inhibitor activity"/>
    <property type="evidence" value="ECO:0007669"/>
    <property type="project" value="TreeGrafter"/>
</dbReference>
<evidence type="ECO:0000256" key="5">
    <source>
        <dbReference type="ARBA" id="ARBA00023242"/>
    </source>
</evidence>
<dbReference type="Proteomes" id="UP000800235">
    <property type="component" value="Unassembled WGS sequence"/>
</dbReference>
<gene>
    <name evidence="7" type="ORF">EJ08DRAFT_733712</name>
</gene>
<evidence type="ECO:0000256" key="4">
    <source>
        <dbReference type="ARBA" id="ARBA00022490"/>
    </source>
</evidence>
<evidence type="ECO:0000256" key="2">
    <source>
        <dbReference type="ARBA" id="ARBA00004496"/>
    </source>
</evidence>
<accession>A0A9P4NSL5</accession>
<keyword evidence="5" id="KW-0539">Nucleus</keyword>
<keyword evidence="8" id="KW-1185">Reference proteome</keyword>
<dbReference type="OrthoDB" id="4072855at2759"/>
<dbReference type="EMBL" id="MU007035">
    <property type="protein sequence ID" value="KAF2430951.1"/>
    <property type="molecule type" value="Genomic_DNA"/>
</dbReference>
<dbReference type="Pfam" id="PF08591">
    <property type="entry name" value="RNR_inhib"/>
    <property type="match status" value="1"/>
</dbReference>
<dbReference type="GO" id="GO:0005737">
    <property type="term" value="C:cytoplasm"/>
    <property type="evidence" value="ECO:0007669"/>
    <property type="project" value="UniProtKB-SubCell"/>
</dbReference>
<name>A0A9P4NSL5_9PEZI</name>
<keyword evidence="4" id="KW-0963">Cytoplasm</keyword>
<dbReference type="GO" id="GO:0008104">
    <property type="term" value="P:intracellular protein localization"/>
    <property type="evidence" value="ECO:0007669"/>
    <property type="project" value="TreeGrafter"/>
</dbReference>
<dbReference type="PANTHER" id="PTHR28081">
    <property type="entry name" value="DAMAGE-REGULATED IMPORT FACILITATOR 1-RELATED"/>
    <property type="match status" value="1"/>
</dbReference>
<feature type="region of interest" description="Disordered" evidence="6">
    <location>
        <begin position="1"/>
        <end position="51"/>
    </location>
</feature>
<reference evidence="7" key="1">
    <citation type="journal article" date="2020" name="Stud. Mycol.">
        <title>101 Dothideomycetes genomes: a test case for predicting lifestyles and emergence of pathogens.</title>
        <authorList>
            <person name="Haridas S."/>
            <person name="Albert R."/>
            <person name="Binder M."/>
            <person name="Bloem J."/>
            <person name="Labutti K."/>
            <person name="Salamov A."/>
            <person name="Andreopoulos B."/>
            <person name="Baker S."/>
            <person name="Barry K."/>
            <person name="Bills G."/>
            <person name="Bluhm B."/>
            <person name="Cannon C."/>
            <person name="Castanera R."/>
            <person name="Culley D."/>
            <person name="Daum C."/>
            <person name="Ezra D."/>
            <person name="Gonzalez J."/>
            <person name="Henrissat B."/>
            <person name="Kuo A."/>
            <person name="Liang C."/>
            <person name="Lipzen A."/>
            <person name="Lutzoni F."/>
            <person name="Magnuson J."/>
            <person name="Mondo S."/>
            <person name="Nolan M."/>
            <person name="Ohm R."/>
            <person name="Pangilinan J."/>
            <person name="Park H.-J."/>
            <person name="Ramirez L."/>
            <person name="Alfaro M."/>
            <person name="Sun H."/>
            <person name="Tritt A."/>
            <person name="Yoshinaga Y."/>
            <person name="Zwiers L.-H."/>
            <person name="Turgeon B."/>
            <person name="Goodwin S."/>
            <person name="Spatafora J."/>
            <person name="Crous P."/>
            <person name="Grigoriev I."/>
        </authorList>
    </citation>
    <scope>NUCLEOTIDE SEQUENCE</scope>
    <source>
        <strain evidence="7">CBS 130266</strain>
    </source>
</reference>
<evidence type="ECO:0000313" key="7">
    <source>
        <dbReference type="EMBL" id="KAF2430951.1"/>
    </source>
</evidence>
<dbReference type="AlphaFoldDB" id="A0A9P4NSL5"/>
<feature type="region of interest" description="Disordered" evidence="6">
    <location>
        <begin position="172"/>
        <end position="195"/>
    </location>
</feature>
<feature type="compositionally biased region" description="Polar residues" evidence="6">
    <location>
        <begin position="269"/>
        <end position="279"/>
    </location>
</feature>
<dbReference type="GO" id="GO:0005634">
    <property type="term" value="C:nucleus"/>
    <property type="evidence" value="ECO:0007669"/>
    <property type="project" value="UniProtKB-SubCell"/>
</dbReference>
<evidence type="ECO:0000256" key="3">
    <source>
        <dbReference type="ARBA" id="ARBA00005459"/>
    </source>
</evidence>
<evidence type="ECO:0000256" key="6">
    <source>
        <dbReference type="SAM" id="MobiDB-lite"/>
    </source>
</evidence>
<evidence type="ECO:0000313" key="8">
    <source>
        <dbReference type="Proteomes" id="UP000800235"/>
    </source>
</evidence>
<evidence type="ECO:0000256" key="1">
    <source>
        <dbReference type="ARBA" id="ARBA00004123"/>
    </source>
</evidence>
<comment type="subcellular location">
    <subcellularLocation>
        <location evidence="2">Cytoplasm</location>
    </subcellularLocation>
    <subcellularLocation>
        <location evidence="1">Nucleus</location>
    </subcellularLocation>
</comment>
<protein>
    <submittedName>
        <fullName evidence="7">Uncharacterized protein</fullName>
    </submittedName>
</protein>
<comment type="caution">
    <text evidence="7">The sequence shown here is derived from an EMBL/GenBank/DDBJ whole genome shotgun (WGS) entry which is preliminary data.</text>
</comment>
<dbReference type="PANTHER" id="PTHR28081:SF1">
    <property type="entry name" value="DAMAGE-REGULATED IMPORT FACILITATOR 1"/>
    <property type="match status" value="1"/>
</dbReference>